<dbReference type="InterPro" id="IPR019734">
    <property type="entry name" value="TPR_rpt"/>
</dbReference>
<dbReference type="PANTHER" id="PTHR14017">
    <property type="entry name" value="LYSINE-SPECIFIC DEMETHYLASE"/>
    <property type="match status" value="1"/>
</dbReference>
<proteinExistence type="predicted"/>
<evidence type="ECO:0000256" key="4">
    <source>
        <dbReference type="SAM" id="MobiDB-lite"/>
    </source>
</evidence>
<feature type="transmembrane region" description="Helical" evidence="5">
    <location>
        <begin position="71"/>
        <end position="91"/>
    </location>
</feature>
<organism evidence="6 7">
    <name type="scientific">Mycena albidolilacea</name>
    <dbReference type="NCBI Taxonomy" id="1033008"/>
    <lineage>
        <taxon>Eukaryota</taxon>
        <taxon>Fungi</taxon>
        <taxon>Dikarya</taxon>
        <taxon>Basidiomycota</taxon>
        <taxon>Agaricomycotina</taxon>
        <taxon>Agaricomycetes</taxon>
        <taxon>Agaricomycetidae</taxon>
        <taxon>Agaricales</taxon>
        <taxon>Marasmiineae</taxon>
        <taxon>Mycenaceae</taxon>
        <taxon>Mycena</taxon>
    </lineage>
</organism>
<evidence type="ECO:0000313" key="6">
    <source>
        <dbReference type="EMBL" id="KAJ7334755.1"/>
    </source>
</evidence>
<dbReference type="InterPro" id="IPR011990">
    <property type="entry name" value="TPR-like_helical_dom_sf"/>
</dbReference>
<keyword evidence="3" id="KW-0802">TPR repeat</keyword>
<keyword evidence="5" id="KW-0472">Membrane</keyword>
<gene>
    <name evidence="6" type="ORF">DFH08DRAFT_965502</name>
</gene>
<name>A0AAD6ZR32_9AGAR</name>
<feature type="repeat" description="TPR" evidence="3">
    <location>
        <begin position="151"/>
        <end position="184"/>
    </location>
</feature>
<comment type="subcellular location">
    <subcellularLocation>
        <location evidence="1">Nucleus</location>
    </subcellularLocation>
</comment>
<dbReference type="GO" id="GO:0000978">
    <property type="term" value="F:RNA polymerase II cis-regulatory region sequence-specific DNA binding"/>
    <property type="evidence" value="ECO:0007669"/>
    <property type="project" value="TreeGrafter"/>
</dbReference>
<dbReference type="Gene3D" id="1.25.40.10">
    <property type="entry name" value="Tetratricopeptide repeat domain"/>
    <property type="match status" value="1"/>
</dbReference>
<dbReference type="PROSITE" id="PS50005">
    <property type="entry name" value="TPR"/>
    <property type="match status" value="2"/>
</dbReference>
<evidence type="ECO:0000256" key="3">
    <source>
        <dbReference type="PROSITE-ProRule" id="PRU00339"/>
    </source>
</evidence>
<protein>
    <submittedName>
        <fullName evidence="6">Uncharacterized protein</fullName>
    </submittedName>
</protein>
<reference evidence="6" key="1">
    <citation type="submission" date="2023-03" db="EMBL/GenBank/DDBJ databases">
        <title>Massive genome expansion in bonnet fungi (Mycena s.s.) driven by repeated elements and novel gene families across ecological guilds.</title>
        <authorList>
            <consortium name="Lawrence Berkeley National Laboratory"/>
            <person name="Harder C.B."/>
            <person name="Miyauchi S."/>
            <person name="Viragh M."/>
            <person name="Kuo A."/>
            <person name="Thoen E."/>
            <person name="Andreopoulos B."/>
            <person name="Lu D."/>
            <person name="Skrede I."/>
            <person name="Drula E."/>
            <person name="Henrissat B."/>
            <person name="Morin E."/>
            <person name="Kohler A."/>
            <person name="Barry K."/>
            <person name="LaButti K."/>
            <person name="Morin E."/>
            <person name="Salamov A."/>
            <person name="Lipzen A."/>
            <person name="Mereny Z."/>
            <person name="Hegedus B."/>
            <person name="Baldrian P."/>
            <person name="Stursova M."/>
            <person name="Weitz H."/>
            <person name="Taylor A."/>
            <person name="Grigoriev I.V."/>
            <person name="Nagy L.G."/>
            <person name="Martin F."/>
            <person name="Kauserud H."/>
        </authorList>
    </citation>
    <scope>NUCLEOTIDE SEQUENCE</scope>
    <source>
        <strain evidence="6">CBHHK002</strain>
    </source>
</reference>
<comment type="caution">
    <text evidence="6">The sequence shown here is derived from an EMBL/GenBank/DDBJ whole genome shotgun (WGS) entry which is preliminary data.</text>
</comment>
<dbReference type="PANTHER" id="PTHR14017:SF1">
    <property type="entry name" value="LD02225P"/>
    <property type="match status" value="1"/>
</dbReference>
<sequence>MPVNDALQSLPMVLSVAARVQEEVQRCHLLILRFFERISTSSTLLHRIMWAASQDRELAVFRMSIIEHQTALGVVVGMMSSCVAIGILLAVQGRIDQVGTGNSQIRDAVQEDVSSLAQQLATYQQQIAAVILHVSHRVAEEKFVVASPANAQDWYFLGCAYMAAKKYHKAHDTYSLAVSGDGRNPTYWNSISHLYFRIYQYRDALDAYARTICINPFIAQVCKIDLDNTAFSWRLSTLLENLQAEVEEPEQVGQPEGEQPDDDEEDDKEEEEEEEEDEEG</sequence>
<dbReference type="GO" id="GO:0010468">
    <property type="term" value="P:regulation of gene expression"/>
    <property type="evidence" value="ECO:0007669"/>
    <property type="project" value="TreeGrafter"/>
</dbReference>
<dbReference type="AlphaFoldDB" id="A0AAD6ZR32"/>
<dbReference type="GO" id="GO:0031490">
    <property type="term" value="F:chromatin DNA binding"/>
    <property type="evidence" value="ECO:0007669"/>
    <property type="project" value="TreeGrafter"/>
</dbReference>
<dbReference type="EMBL" id="JARIHO010000032">
    <property type="protein sequence ID" value="KAJ7334755.1"/>
    <property type="molecule type" value="Genomic_DNA"/>
</dbReference>
<dbReference type="Proteomes" id="UP001218218">
    <property type="component" value="Unassembled WGS sequence"/>
</dbReference>
<keyword evidence="7" id="KW-1185">Reference proteome</keyword>
<feature type="compositionally biased region" description="Acidic residues" evidence="4">
    <location>
        <begin position="258"/>
        <end position="280"/>
    </location>
</feature>
<evidence type="ECO:0000256" key="1">
    <source>
        <dbReference type="ARBA" id="ARBA00004123"/>
    </source>
</evidence>
<keyword evidence="5" id="KW-1133">Transmembrane helix</keyword>
<evidence type="ECO:0000256" key="5">
    <source>
        <dbReference type="SAM" id="Phobius"/>
    </source>
</evidence>
<evidence type="ECO:0000313" key="7">
    <source>
        <dbReference type="Proteomes" id="UP001218218"/>
    </source>
</evidence>
<feature type="region of interest" description="Disordered" evidence="4">
    <location>
        <begin position="244"/>
        <end position="280"/>
    </location>
</feature>
<accession>A0AAD6ZR32</accession>
<evidence type="ECO:0000256" key="2">
    <source>
        <dbReference type="ARBA" id="ARBA00023242"/>
    </source>
</evidence>
<dbReference type="SUPFAM" id="SSF48452">
    <property type="entry name" value="TPR-like"/>
    <property type="match status" value="1"/>
</dbReference>
<keyword evidence="5" id="KW-0812">Transmembrane</keyword>
<keyword evidence="2" id="KW-0539">Nucleus</keyword>
<dbReference type="InterPro" id="IPR051630">
    <property type="entry name" value="Corepressor-Demethylase"/>
</dbReference>
<dbReference type="GO" id="GO:0005634">
    <property type="term" value="C:nucleus"/>
    <property type="evidence" value="ECO:0007669"/>
    <property type="project" value="UniProtKB-SubCell"/>
</dbReference>
<feature type="repeat" description="TPR" evidence="3">
    <location>
        <begin position="185"/>
        <end position="218"/>
    </location>
</feature>